<feature type="transmembrane region" description="Helical" evidence="2">
    <location>
        <begin position="6"/>
        <end position="25"/>
    </location>
</feature>
<feature type="non-terminal residue" evidence="3">
    <location>
        <position position="96"/>
    </location>
</feature>
<gene>
    <name evidence="3" type="ORF">F7R25_34440</name>
</gene>
<accession>A0A6L3ML82</accession>
<evidence type="ECO:0000313" key="4">
    <source>
        <dbReference type="Proteomes" id="UP000473470"/>
    </source>
</evidence>
<keyword evidence="2" id="KW-0472">Membrane</keyword>
<dbReference type="AlphaFoldDB" id="A0A6L3ML82"/>
<evidence type="ECO:0000256" key="2">
    <source>
        <dbReference type="SAM" id="Phobius"/>
    </source>
</evidence>
<reference evidence="3 4" key="1">
    <citation type="submission" date="2019-09" db="EMBL/GenBank/DDBJ databases">
        <title>Draft genome sequences of 48 bacterial type strains from the CCUG.</title>
        <authorList>
            <person name="Tunovic T."/>
            <person name="Pineiro-Iglesias B."/>
            <person name="Unosson C."/>
            <person name="Inganas E."/>
            <person name="Ohlen M."/>
            <person name="Cardew S."/>
            <person name="Jensie-Markopoulos S."/>
            <person name="Salva-Serra F."/>
            <person name="Jaen-Luchoro D."/>
            <person name="Karlsson R."/>
            <person name="Svensson-Stadler L."/>
            <person name="Chun J."/>
            <person name="Moore E."/>
        </authorList>
    </citation>
    <scope>NUCLEOTIDE SEQUENCE [LARGE SCALE GENOMIC DNA]</scope>
    <source>
        <strain evidence="3 4">CCUG 65686</strain>
    </source>
</reference>
<keyword evidence="3" id="KW-0132">Cell division</keyword>
<proteinExistence type="predicted"/>
<feature type="compositionally biased region" description="Low complexity" evidence="1">
    <location>
        <begin position="70"/>
        <end position="86"/>
    </location>
</feature>
<feature type="region of interest" description="Disordered" evidence="1">
    <location>
        <begin position="31"/>
        <end position="96"/>
    </location>
</feature>
<organism evidence="3 4">
    <name type="scientific">Burkholderia stagnalis</name>
    <dbReference type="NCBI Taxonomy" id="1503054"/>
    <lineage>
        <taxon>Bacteria</taxon>
        <taxon>Pseudomonadati</taxon>
        <taxon>Pseudomonadota</taxon>
        <taxon>Betaproteobacteria</taxon>
        <taxon>Burkholderiales</taxon>
        <taxon>Burkholderiaceae</taxon>
        <taxon>Burkholderia</taxon>
        <taxon>Burkholderia cepacia complex</taxon>
    </lineage>
</organism>
<keyword evidence="2" id="KW-1133">Transmembrane helix</keyword>
<dbReference type="GO" id="GO:0051301">
    <property type="term" value="P:cell division"/>
    <property type="evidence" value="ECO:0007669"/>
    <property type="project" value="UniProtKB-KW"/>
</dbReference>
<dbReference type="EMBL" id="VZOK01000098">
    <property type="protein sequence ID" value="KAB0631981.1"/>
    <property type="molecule type" value="Genomic_DNA"/>
</dbReference>
<dbReference type="Proteomes" id="UP000473470">
    <property type="component" value="Unassembled WGS sequence"/>
</dbReference>
<sequence>MDELTLGLIGAGAVVVGGVVVYNAWQGAKVRRKMPRPMPQETADAMNRPERDDELPFIEPVRQPARREAAAPAPEAAAGAAASAEAARVEPTFGGA</sequence>
<comment type="caution">
    <text evidence="3">The sequence shown here is derived from an EMBL/GenBank/DDBJ whole genome shotgun (WGS) entry which is preliminary data.</text>
</comment>
<keyword evidence="2" id="KW-0812">Transmembrane</keyword>
<protein>
    <submittedName>
        <fullName evidence="3">Cell division protein FtsZ</fullName>
    </submittedName>
</protein>
<evidence type="ECO:0000313" key="3">
    <source>
        <dbReference type="EMBL" id="KAB0631981.1"/>
    </source>
</evidence>
<name>A0A6L3ML82_9BURK</name>
<keyword evidence="3" id="KW-0131">Cell cycle</keyword>
<evidence type="ECO:0000256" key="1">
    <source>
        <dbReference type="SAM" id="MobiDB-lite"/>
    </source>
</evidence>